<dbReference type="SUPFAM" id="SSF52242">
    <property type="entry name" value="Cobalamin (vitamin B12)-binding domain"/>
    <property type="match status" value="1"/>
</dbReference>
<dbReference type="InterPro" id="IPR006098">
    <property type="entry name" value="MMCoA_mutase_a_cat"/>
</dbReference>
<dbReference type="GO" id="GO:0031419">
    <property type="term" value="F:cobalamin binding"/>
    <property type="evidence" value="ECO:0007669"/>
    <property type="project" value="UniProtKB-KW"/>
</dbReference>
<dbReference type="PROSITE" id="PS51332">
    <property type="entry name" value="B12_BINDING"/>
    <property type="match status" value="1"/>
</dbReference>
<dbReference type="PANTHER" id="PTHR48101">
    <property type="entry name" value="METHYLMALONYL-COA MUTASE, MITOCHONDRIAL-RELATED"/>
    <property type="match status" value="1"/>
</dbReference>
<evidence type="ECO:0000256" key="1">
    <source>
        <dbReference type="ARBA" id="ARBA00001922"/>
    </source>
</evidence>
<dbReference type="InterPro" id="IPR006159">
    <property type="entry name" value="Acid_CoA_mut_C"/>
</dbReference>
<dbReference type="SUPFAM" id="SSF51703">
    <property type="entry name" value="Cobalamin (vitamin B12)-dependent enzymes"/>
    <property type="match status" value="1"/>
</dbReference>
<dbReference type="EMBL" id="SMAI01000006">
    <property type="protein sequence ID" value="TCT04674.1"/>
    <property type="molecule type" value="Genomic_DNA"/>
</dbReference>
<evidence type="ECO:0000256" key="8">
    <source>
        <dbReference type="ARBA" id="ARBA00023285"/>
    </source>
</evidence>
<evidence type="ECO:0000256" key="6">
    <source>
        <dbReference type="ARBA" id="ARBA00022723"/>
    </source>
</evidence>
<evidence type="ECO:0000313" key="12">
    <source>
        <dbReference type="Proteomes" id="UP000294664"/>
    </source>
</evidence>
<dbReference type="InterPro" id="IPR036724">
    <property type="entry name" value="Cobalamin-bd_sf"/>
</dbReference>
<name>A0A4R3LVS9_9HYPH</name>
<dbReference type="NCBIfam" id="NF006944">
    <property type="entry name" value="PRK09426.1"/>
    <property type="match status" value="1"/>
</dbReference>
<dbReference type="InterPro" id="IPR006099">
    <property type="entry name" value="MeMalonylCoA_mutase_a/b_cat"/>
</dbReference>
<dbReference type="NCBIfam" id="TIGR00641">
    <property type="entry name" value="acid_CoA_mut_N"/>
    <property type="match status" value="1"/>
</dbReference>
<evidence type="ECO:0000256" key="5">
    <source>
        <dbReference type="ARBA" id="ARBA00022628"/>
    </source>
</evidence>
<dbReference type="NCBIfam" id="TIGR00640">
    <property type="entry name" value="acid_CoA_mut_C"/>
    <property type="match status" value="1"/>
</dbReference>
<comment type="similarity">
    <text evidence="3">Belongs to the methylmalonyl-CoA mutase family.</text>
</comment>
<dbReference type="OrthoDB" id="9762378at2"/>
<gene>
    <name evidence="11" type="ORF">EDC64_106106</name>
</gene>
<comment type="caution">
    <text evidence="11">The sequence shown here is derived from an EMBL/GenBank/DDBJ whole genome shotgun (WGS) entry which is preliminary data.</text>
</comment>
<comment type="cofactor">
    <cofactor evidence="1">
        <name>adenosylcob(III)alamin</name>
        <dbReference type="ChEBI" id="CHEBI:18408"/>
    </cofactor>
</comment>
<dbReference type="AlphaFoldDB" id="A0A4R3LVS9"/>
<evidence type="ECO:0000256" key="3">
    <source>
        <dbReference type="ARBA" id="ARBA00008465"/>
    </source>
</evidence>
<dbReference type="GO" id="GO:0004494">
    <property type="term" value="F:methylmalonyl-CoA mutase activity"/>
    <property type="evidence" value="ECO:0007669"/>
    <property type="project" value="UniProtKB-EC"/>
</dbReference>
<evidence type="ECO:0000259" key="10">
    <source>
        <dbReference type="PROSITE" id="PS51332"/>
    </source>
</evidence>
<dbReference type="CDD" id="cd03679">
    <property type="entry name" value="MM_CoA_mutase_alpha_like"/>
    <property type="match status" value="1"/>
</dbReference>
<dbReference type="PROSITE" id="PS00544">
    <property type="entry name" value="METMALONYL_COA_MUTASE"/>
    <property type="match status" value="1"/>
</dbReference>
<dbReference type="GO" id="GO:0046872">
    <property type="term" value="F:metal ion binding"/>
    <property type="evidence" value="ECO:0007669"/>
    <property type="project" value="UniProtKB-KW"/>
</dbReference>
<dbReference type="FunFam" id="3.20.20.240:FF:000001">
    <property type="entry name" value="Probable methylmalonyl-coa mutase"/>
    <property type="match status" value="1"/>
</dbReference>
<evidence type="ECO:0000256" key="4">
    <source>
        <dbReference type="ARBA" id="ARBA00012398"/>
    </source>
</evidence>
<dbReference type="InterPro" id="IPR016176">
    <property type="entry name" value="Cbl-dep_enz_cat"/>
</dbReference>
<keyword evidence="8" id="KW-0170">Cobalt</keyword>
<dbReference type="Proteomes" id="UP000294664">
    <property type="component" value="Unassembled WGS sequence"/>
</dbReference>
<dbReference type="Pfam" id="PF02310">
    <property type="entry name" value="B12-binding"/>
    <property type="match status" value="1"/>
</dbReference>
<sequence>MSRLPAFAEIAWRAPELAPESAAAAPWMTPEGIPVKPLYGADDVAGLTFLDTYPGIAPYLRGPYPTMYANQPWTIRQYAGFSTAEDSNAFYRRNLAAGQKGLSVAFDLATHRGYDSDHPRVAGDVGMAGVAIDSIYDMRTLFSGIPLDQMSVSMTMNGAVLPILALFIVAGEEQGVPHAKLSGTIQNDILKEFMVRNTYIYPPLPSMRIISDIFAYTSQEMPRFNSISISGYHMQEAGATQDLELAYTLADGVEYVRAGAKAGLDIDVFAPRLSFFWAIGMNFYMEVAKLRAARLLWTKLMTDLGAKSPKSLPLRTHCQTSGWSLTAQDVFNNVMRTMVEAMAATQGHTQSLHTNALDEALALPTDFSARIARNTQILLQQESGTTRQIDPWGGSFFIERLTADLATKAWAHIEEVEALGGMAKAIEAGIPKLRIEEAAATTQARIDGGAQTVVGVNKYKPERERPIDVLKVDNSAVRAAQIEKLKRLKAERNPADVEAALAALTEGASQGANLLALAVEAARAKATVGEISDAMEKVFGRHRAEIRAISGVYKREAGAMTDKVAKVQQLVEAFAHDEGRRPRILVAKVGQDGHDRGQKVIASAFADLGFDVDIGPLFATPEEAARQAVENDVHIVGISSLAAGHLTLVPALKTALEAEGRGDIMVVVGGVVPPQDYDALKAAGAEAIFPPGTVIADAARDLVVTLAQRLGHSRAAAE</sequence>
<evidence type="ECO:0000256" key="2">
    <source>
        <dbReference type="ARBA" id="ARBA00005146"/>
    </source>
</evidence>
<dbReference type="Pfam" id="PF01642">
    <property type="entry name" value="MM_CoA_mutase"/>
    <property type="match status" value="1"/>
</dbReference>
<dbReference type="Gene3D" id="3.40.50.280">
    <property type="entry name" value="Cobalamin-binding domain"/>
    <property type="match status" value="1"/>
</dbReference>
<dbReference type="CDD" id="cd02071">
    <property type="entry name" value="MM_CoA_mut_B12_BD"/>
    <property type="match status" value="1"/>
</dbReference>
<keyword evidence="12" id="KW-1185">Reference proteome</keyword>
<dbReference type="InterPro" id="IPR006158">
    <property type="entry name" value="Cobalamin-bd"/>
</dbReference>
<dbReference type="RefSeq" id="WP_132031447.1">
    <property type="nucleotide sequence ID" value="NZ_SMAI01000006.1"/>
</dbReference>
<proteinExistence type="inferred from homology"/>
<dbReference type="EC" id="5.4.99.2" evidence="4"/>
<reference evidence="11 12" key="1">
    <citation type="submission" date="2019-03" db="EMBL/GenBank/DDBJ databases">
        <title>Genomic Encyclopedia of Type Strains, Phase IV (KMG-IV): sequencing the most valuable type-strain genomes for metagenomic binning, comparative biology and taxonomic classification.</title>
        <authorList>
            <person name="Goeker M."/>
        </authorList>
    </citation>
    <scope>NUCLEOTIDE SEQUENCE [LARGE SCALE GENOMIC DNA]</scope>
    <source>
        <strain evidence="11 12">DSM 9035</strain>
    </source>
</reference>
<dbReference type="Gene3D" id="3.20.20.240">
    <property type="entry name" value="Methylmalonyl-CoA mutase"/>
    <property type="match status" value="1"/>
</dbReference>
<feature type="domain" description="B12-binding" evidence="10">
    <location>
        <begin position="581"/>
        <end position="713"/>
    </location>
</feature>
<dbReference type="GO" id="GO:0019678">
    <property type="term" value="P:propionate metabolic process, methylmalonyl pathway"/>
    <property type="evidence" value="ECO:0007669"/>
    <property type="project" value="TreeGrafter"/>
</dbReference>
<comment type="pathway">
    <text evidence="2">Metabolic intermediate metabolism; propanoyl-CoA degradation; succinyl-CoA from propanoyl-CoA: step 3/3.</text>
</comment>
<organism evidence="11 12">
    <name type="scientific">Aquabacter spiritensis</name>
    <dbReference type="NCBI Taxonomy" id="933073"/>
    <lineage>
        <taxon>Bacteria</taxon>
        <taxon>Pseudomonadati</taxon>
        <taxon>Pseudomonadota</taxon>
        <taxon>Alphaproteobacteria</taxon>
        <taxon>Hyphomicrobiales</taxon>
        <taxon>Xanthobacteraceae</taxon>
        <taxon>Aquabacter</taxon>
    </lineage>
</organism>
<protein>
    <recommendedName>
        <fullName evidence="9">Methylmalonyl-CoA mutase</fullName>
        <ecNumber evidence="4">5.4.99.2</ecNumber>
    </recommendedName>
</protein>
<evidence type="ECO:0000256" key="7">
    <source>
        <dbReference type="ARBA" id="ARBA00023235"/>
    </source>
</evidence>
<keyword evidence="6" id="KW-0479">Metal-binding</keyword>
<evidence type="ECO:0000313" key="11">
    <source>
        <dbReference type="EMBL" id="TCT04674.1"/>
    </source>
</evidence>
<accession>A0A4R3LVS9</accession>
<dbReference type="InterPro" id="IPR058549">
    <property type="entry name" value="MeMalonylCoA_mutase_a/b_site"/>
</dbReference>
<keyword evidence="5" id="KW-0846">Cobalamin</keyword>
<dbReference type="GO" id="GO:0005737">
    <property type="term" value="C:cytoplasm"/>
    <property type="evidence" value="ECO:0007669"/>
    <property type="project" value="TreeGrafter"/>
</dbReference>
<dbReference type="PANTHER" id="PTHR48101:SF4">
    <property type="entry name" value="METHYLMALONYL-COA MUTASE, MITOCHONDRIAL"/>
    <property type="match status" value="1"/>
</dbReference>
<evidence type="ECO:0000256" key="9">
    <source>
        <dbReference type="ARBA" id="ARBA00072363"/>
    </source>
</evidence>
<keyword evidence="7" id="KW-0413">Isomerase</keyword>